<dbReference type="SUPFAM" id="SSF52172">
    <property type="entry name" value="CheY-like"/>
    <property type="match status" value="1"/>
</dbReference>
<reference evidence="6 7" key="1">
    <citation type="submission" date="2016-10" db="EMBL/GenBank/DDBJ databases">
        <authorList>
            <person name="de Groot N.N."/>
        </authorList>
    </citation>
    <scope>NUCLEOTIDE SEQUENCE [LARGE SCALE GENOMIC DNA]</scope>
    <source>
        <strain evidence="6 7">DSM 5522</strain>
    </source>
</reference>
<dbReference type="CDD" id="cd00077">
    <property type="entry name" value="HDc"/>
    <property type="match status" value="1"/>
</dbReference>
<dbReference type="EMBL" id="FOJY01000006">
    <property type="protein sequence ID" value="SFA97589.1"/>
    <property type="molecule type" value="Genomic_DNA"/>
</dbReference>
<dbReference type="SMART" id="SM00448">
    <property type="entry name" value="REC"/>
    <property type="match status" value="1"/>
</dbReference>
<dbReference type="Gene3D" id="3.40.50.2300">
    <property type="match status" value="1"/>
</dbReference>
<name>A0A1I0X937_9FIRM</name>
<dbReference type="PANTHER" id="PTHR45228:SF5">
    <property type="entry name" value="CYCLIC DI-GMP PHOSPHODIESTERASE VC_1348-RELATED"/>
    <property type="match status" value="1"/>
</dbReference>
<dbReference type="CDD" id="cd00156">
    <property type="entry name" value="REC"/>
    <property type="match status" value="1"/>
</dbReference>
<dbReference type="Pfam" id="PF00072">
    <property type="entry name" value="Response_reg"/>
    <property type="match status" value="1"/>
</dbReference>
<dbReference type="Proteomes" id="UP000198838">
    <property type="component" value="Unassembled WGS sequence"/>
</dbReference>
<dbReference type="PROSITE" id="PS51832">
    <property type="entry name" value="HD_GYP"/>
    <property type="match status" value="1"/>
</dbReference>
<evidence type="ECO:0000259" key="5">
    <source>
        <dbReference type="PROSITE" id="PS51832"/>
    </source>
</evidence>
<dbReference type="InterPro" id="IPR011006">
    <property type="entry name" value="CheY-like_superfamily"/>
</dbReference>
<dbReference type="RefSeq" id="WP_092871400.1">
    <property type="nucleotide sequence ID" value="NZ_FOJY01000006.1"/>
</dbReference>
<dbReference type="InterPro" id="IPR037522">
    <property type="entry name" value="HD_GYP_dom"/>
</dbReference>
<dbReference type="AlphaFoldDB" id="A0A1I0X937"/>
<evidence type="ECO:0000259" key="4">
    <source>
        <dbReference type="PROSITE" id="PS50110"/>
    </source>
</evidence>
<comment type="function">
    <text evidence="2">May play the central regulatory role in sporulation. It may be an element of the effector pathway responsible for the activation of sporulation genes in response to nutritional stress. Spo0A may act in concert with spo0H (a sigma factor) to control the expression of some genes that are critical to the sporulation process.</text>
</comment>
<proteinExistence type="predicted"/>
<dbReference type="InterPro" id="IPR052020">
    <property type="entry name" value="Cyclic_di-GMP/3'3'-cGAMP_PDE"/>
</dbReference>
<accession>A0A1I0X937</accession>
<evidence type="ECO:0000256" key="1">
    <source>
        <dbReference type="ARBA" id="ARBA00018672"/>
    </source>
</evidence>
<protein>
    <recommendedName>
        <fullName evidence="1">Stage 0 sporulation protein A homolog</fullName>
    </recommendedName>
</protein>
<dbReference type="InterPro" id="IPR001789">
    <property type="entry name" value="Sig_transdc_resp-reg_receiver"/>
</dbReference>
<keyword evidence="3" id="KW-0597">Phosphoprotein</keyword>
<sequence>MKNAPIEMKTILIADDAPINRKMLGFIFQEQFNVIEAENGQVAIEILEKFKDEISIIFLDLMMPIKTGIDVLEYMKEIGLNNKVPVIMITGESTPESDEKAYQLGVSEIIYKPFDERVVMRRTKNTIELFENRNALEKKLEERTKELQKSKEVLFHQNQFLVNALGSVLELRGYESSEHLMRVRTFTKIMMGYIKQLYPEYELTDEQVMLISEAAILHDLGKVAVPEHIIFKNTKYTDEEMEEFEKHTIYGCKILENFKQQQETELYKYCYDICRYHHERADGKGYPFNIKEDKIPIWSQVVGLVDSYDGLINPRLHKTPYDVKIASKKVKDGDCGAFSEKVLKAFELAEEEMFTVAAKINYVI</sequence>
<dbReference type="GO" id="GO:0000160">
    <property type="term" value="P:phosphorelay signal transduction system"/>
    <property type="evidence" value="ECO:0007669"/>
    <property type="project" value="InterPro"/>
</dbReference>
<feature type="domain" description="Response regulatory" evidence="4">
    <location>
        <begin position="10"/>
        <end position="127"/>
    </location>
</feature>
<evidence type="ECO:0000256" key="3">
    <source>
        <dbReference type="PROSITE-ProRule" id="PRU00169"/>
    </source>
</evidence>
<keyword evidence="7" id="KW-1185">Reference proteome</keyword>
<evidence type="ECO:0000256" key="2">
    <source>
        <dbReference type="ARBA" id="ARBA00024867"/>
    </source>
</evidence>
<gene>
    <name evidence="6" type="ORF">SAMN05216249_10635</name>
</gene>
<dbReference type="Gene3D" id="1.10.3210.10">
    <property type="entry name" value="Hypothetical protein af1432"/>
    <property type="match status" value="1"/>
</dbReference>
<dbReference type="OrthoDB" id="9804747at2"/>
<dbReference type="STRING" id="1120918.SAMN05216249_10635"/>
<feature type="modified residue" description="4-aspartylphosphate" evidence="3">
    <location>
        <position position="60"/>
    </location>
</feature>
<feature type="domain" description="HD-GYP" evidence="5">
    <location>
        <begin position="154"/>
        <end position="362"/>
    </location>
</feature>
<evidence type="ECO:0000313" key="7">
    <source>
        <dbReference type="Proteomes" id="UP000198838"/>
    </source>
</evidence>
<dbReference type="PROSITE" id="PS50110">
    <property type="entry name" value="RESPONSE_REGULATORY"/>
    <property type="match status" value="1"/>
</dbReference>
<dbReference type="SUPFAM" id="SSF109604">
    <property type="entry name" value="HD-domain/PDEase-like"/>
    <property type="match status" value="1"/>
</dbReference>
<dbReference type="InterPro" id="IPR003607">
    <property type="entry name" value="HD/PDEase_dom"/>
</dbReference>
<organism evidence="6 7">
    <name type="scientific">Acetitomaculum ruminis DSM 5522</name>
    <dbReference type="NCBI Taxonomy" id="1120918"/>
    <lineage>
        <taxon>Bacteria</taxon>
        <taxon>Bacillati</taxon>
        <taxon>Bacillota</taxon>
        <taxon>Clostridia</taxon>
        <taxon>Lachnospirales</taxon>
        <taxon>Lachnospiraceae</taxon>
        <taxon>Acetitomaculum</taxon>
    </lineage>
</organism>
<dbReference type="Pfam" id="PF13487">
    <property type="entry name" value="HD_5"/>
    <property type="match status" value="1"/>
</dbReference>
<dbReference type="PANTHER" id="PTHR45228">
    <property type="entry name" value="CYCLIC DI-GMP PHOSPHODIESTERASE TM_0186-RELATED"/>
    <property type="match status" value="1"/>
</dbReference>
<evidence type="ECO:0000313" key="6">
    <source>
        <dbReference type="EMBL" id="SFA97589.1"/>
    </source>
</evidence>